<dbReference type="OrthoDB" id="661559at2759"/>
<evidence type="ECO:0000313" key="3">
    <source>
        <dbReference type="Proteomes" id="UP000187203"/>
    </source>
</evidence>
<keyword evidence="3" id="KW-1185">Reference proteome</keyword>
<dbReference type="Proteomes" id="UP000187203">
    <property type="component" value="Unassembled WGS sequence"/>
</dbReference>
<keyword evidence="1" id="KW-1133">Transmembrane helix</keyword>
<dbReference type="STRING" id="93759.A0A1R3HK93"/>
<keyword evidence="1" id="KW-0472">Membrane</keyword>
<evidence type="ECO:0000313" key="2">
    <source>
        <dbReference type="EMBL" id="OMO70725.1"/>
    </source>
</evidence>
<protein>
    <submittedName>
        <fullName evidence="2">Uncharacterized protein</fullName>
    </submittedName>
</protein>
<keyword evidence="1" id="KW-0812">Transmembrane</keyword>
<evidence type="ECO:0000256" key="1">
    <source>
        <dbReference type="SAM" id="Phobius"/>
    </source>
</evidence>
<dbReference type="PANTHER" id="PTHR33181">
    <property type="entry name" value="OS01G0778500 PROTEIN"/>
    <property type="match status" value="1"/>
</dbReference>
<dbReference type="PANTHER" id="PTHR33181:SF4">
    <property type="entry name" value="OVULE PROTEIN"/>
    <property type="match status" value="1"/>
</dbReference>
<sequence length="106" mass="12823">MFYMDRKIVEFSSTFSTFRYRDHFGEDLVAKVLIFFPAAAFVLFKIGLLKLRKDIRSCEYEDVRVMWEMLKRNETEMSRSPKRCKKRSLSNCLEWARRAPFLCRSF</sequence>
<proteinExistence type="predicted"/>
<dbReference type="AlphaFoldDB" id="A0A1R3HK93"/>
<dbReference type="EMBL" id="AWUE01019951">
    <property type="protein sequence ID" value="OMO70725.1"/>
    <property type="molecule type" value="Genomic_DNA"/>
</dbReference>
<organism evidence="2 3">
    <name type="scientific">Corchorus olitorius</name>
    <dbReference type="NCBI Taxonomy" id="93759"/>
    <lineage>
        <taxon>Eukaryota</taxon>
        <taxon>Viridiplantae</taxon>
        <taxon>Streptophyta</taxon>
        <taxon>Embryophyta</taxon>
        <taxon>Tracheophyta</taxon>
        <taxon>Spermatophyta</taxon>
        <taxon>Magnoliopsida</taxon>
        <taxon>eudicotyledons</taxon>
        <taxon>Gunneridae</taxon>
        <taxon>Pentapetalae</taxon>
        <taxon>rosids</taxon>
        <taxon>malvids</taxon>
        <taxon>Malvales</taxon>
        <taxon>Malvaceae</taxon>
        <taxon>Grewioideae</taxon>
        <taxon>Apeibeae</taxon>
        <taxon>Corchorus</taxon>
    </lineage>
</organism>
<name>A0A1R3HK93_9ROSI</name>
<reference evidence="3" key="1">
    <citation type="submission" date="2013-09" db="EMBL/GenBank/DDBJ databases">
        <title>Corchorus olitorius genome sequencing.</title>
        <authorList>
            <person name="Alam M."/>
            <person name="Haque M.S."/>
            <person name="Islam M.S."/>
            <person name="Emdad E.M."/>
            <person name="Islam M.M."/>
            <person name="Ahmed B."/>
            <person name="Halim A."/>
            <person name="Hossen Q.M.M."/>
            <person name="Hossain M.Z."/>
            <person name="Ahmed R."/>
            <person name="Khan M.M."/>
            <person name="Islam R."/>
            <person name="Rashid M.M."/>
            <person name="Khan S.A."/>
            <person name="Rahman M.S."/>
            <person name="Alam M."/>
            <person name="Yahiya A.S."/>
            <person name="Khan M.S."/>
            <person name="Azam M.S."/>
            <person name="Haque T."/>
            <person name="Lashkar M.Z.H."/>
            <person name="Akhand A.I."/>
            <person name="Morshed G."/>
            <person name="Roy S."/>
            <person name="Uddin K.S."/>
            <person name="Rabeya T."/>
            <person name="Hossain A.S."/>
            <person name="Chowdhury A."/>
            <person name="Snigdha A.R."/>
            <person name="Mortoza M.S."/>
            <person name="Matin S.A."/>
            <person name="Hoque S.M.E."/>
            <person name="Islam M.K."/>
            <person name="Roy D.K."/>
            <person name="Haider R."/>
            <person name="Moosa M.M."/>
            <person name="Elias S.M."/>
            <person name="Hasan A.M."/>
            <person name="Jahan S."/>
            <person name="Shafiuddin M."/>
            <person name="Mahmood N."/>
            <person name="Shommy N.S."/>
        </authorList>
    </citation>
    <scope>NUCLEOTIDE SEQUENCE [LARGE SCALE GENOMIC DNA]</scope>
    <source>
        <strain evidence="3">cv. O-4</strain>
    </source>
</reference>
<accession>A0A1R3HK93</accession>
<gene>
    <name evidence="2" type="ORF">COLO4_28527</name>
</gene>
<comment type="caution">
    <text evidence="2">The sequence shown here is derived from an EMBL/GenBank/DDBJ whole genome shotgun (WGS) entry which is preliminary data.</text>
</comment>
<feature type="transmembrane region" description="Helical" evidence="1">
    <location>
        <begin position="28"/>
        <end position="48"/>
    </location>
</feature>